<evidence type="ECO:0000313" key="2">
    <source>
        <dbReference type="EMBL" id="MFB9781016.1"/>
    </source>
</evidence>
<keyword evidence="3" id="KW-1185">Reference proteome</keyword>
<dbReference type="RefSeq" id="WP_298772831.1">
    <property type="nucleotide sequence ID" value="NZ_JBEUOO010000015.1"/>
</dbReference>
<accession>A0ABV5XEX0</accession>
<comment type="caution">
    <text evidence="2">The sequence shown here is derived from an EMBL/GenBank/DDBJ whole genome shotgun (WGS) entry which is preliminary data.</text>
</comment>
<organism evidence="2 3">
    <name type="scientific">Rhodococcus baikonurensis</name>
    <dbReference type="NCBI Taxonomy" id="172041"/>
    <lineage>
        <taxon>Bacteria</taxon>
        <taxon>Bacillati</taxon>
        <taxon>Actinomycetota</taxon>
        <taxon>Actinomycetes</taxon>
        <taxon>Mycobacteriales</taxon>
        <taxon>Nocardiaceae</taxon>
        <taxon>Rhodococcus</taxon>
        <taxon>Rhodococcus erythropolis group</taxon>
    </lineage>
</organism>
<sequence>MTGILLSLHVIAAILAIGPVAVAASMFPVASRAALADPDSGSVATTGMLHRIVRVYATIGIVVPMLGVATAVNLGVLGDLWILTSIALTVVAAVILTAVVLPAQRLTMAAIDGTGTGVDVATRLTRRLGTSTGIFNLLWVVVVVLMIFRPGSTTGV</sequence>
<keyword evidence="1" id="KW-0472">Membrane</keyword>
<reference evidence="2 3" key="1">
    <citation type="submission" date="2024-09" db="EMBL/GenBank/DDBJ databases">
        <authorList>
            <person name="Sun Q."/>
            <person name="Mori K."/>
        </authorList>
    </citation>
    <scope>NUCLEOTIDE SEQUENCE [LARGE SCALE GENOMIC DNA]</scope>
    <source>
        <strain evidence="2 3">JCM 11411</strain>
    </source>
</reference>
<feature type="transmembrane region" description="Helical" evidence="1">
    <location>
        <begin position="128"/>
        <end position="148"/>
    </location>
</feature>
<dbReference type="InterPro" id="IPR018729">
    <property type="entry name" value="DUF2269_transmembrane"/>
</dbReference>
<name>A0ABV5XEX0_9NOCA</name>
<dbReference type="GeneID" id="93805643"/>
<feature type="transmembrane region" description="Helical" evidence="1">
    <location>
        <begin position="80"/>
        <end position="101"/>
    </location>
</feature>
<dbReference type="Pfam" id="PF10027">
    <property type="entry name" value="DUF2269"/>
    <property type="match status" value="1"/>
</dbReference>
<protein>
    <submittedName>
        <fullName evidence="2">DUF2269 family protein</fullName>
    </submittedName>
</protein>
<evidence type="ECO:0000313" key="3">
    <source>
        <dbReference type="Proteomes" id="UP001589587"/>
    </source>
</evidence>
<evidence type="ECO:0000256" key="1">
    <source>
        <dbReference type="SAM" id="Phobius"/>
    </source>
</evidence>
<keyword evidence="1" id="KW-1133">Transmembrane helix</keyword>
<keyword evidence="1" id="KW-0812">Transmembrane</keyword>
<proteinExistence type="predicted"/>
<feature type="transmembrane region" description="Helical" evidence="1">
    <location>
        <begin position="52"/>
        <end position="73"/>
    </location>
</feature>
<gene>
    <name evidence="2" type="ORF">ACFFQ6_15075</name>
</gene>
<dbReference type="Proteomes" id="UP001589587">
    <property type="component" value="Unassembled WGS sequence"/>
</dbReference>
<dbReference type="EMBL" id="JBHMAS010000034">
    <property type="protein sequence ID" value="MFB9781016.1"/>
    <property type="molecule type" value="Genomic_DNA"/>
</dbReference>